<feature type="domain" description="Calcineurin-like phosphoesterase" evidence="1">
    <location>
        <begin position="2"/>
        <end position="196"/>
    </location>
</feature>
<proteinExistence type="predicted"/>
<dbReference type="InterPro" id="IPR051158">
    <property type="entry name" value="Metallophosphoesterase_sf"/>
</dbReference>
<dbReference type="PANTHER" id="PTHR31302">
    <property type="entry name" value="TRANSMEMBRANE PROTEIN WITH METALLOPHOSPHOESTERASE DOMAIN-RELATED"/>
    <property type="match status" value="1"/>
</dbReference>
<evidence type="ECO:0000313" key="2">
    <source>
        <dbReference type="EMBL" id="MBC5727480.1"/>
    </source>
</evidence>
<keyword evidence="3" id="KW-1185">Reference proteome</keyword>
<dbReference type="RefSeq" id="WP_186934780.1">
    <property type="nucleotide sequence ID" value="NZ_JACOPS010000001.1"/>
</dbReference>
<protein>
    <submittedName>
        <fullName evidence="2">Metallophosphoesterase</fullName>
    </submittedName>
</protein>
<accession>A0ABR7HIX3</accession>
<gene>
    <name evidence="2" type="ORF">H8R91_02815</name>
</gene>
<dbReference type="Proteomes" id="UP000636755">
    <property type="component" value="Unassembled WGS sequence"/>
</dbReference>
<evidence type="ECO:0000313" key="3">
    <source>
        <dbReference type="Proteomes" id="UP000636755"/>
    </source>
</evidence>
<dbReference type="Pfam" id="PF00149">
    <property type="entry name" value="Metallophos"/>
    <property type="match status" value="1"/>
</dbReference>
<dbReference type="InterPro" id="IPR014578">
    <property type="entry name" value="Pesterase_CT488"/>
</dbReference>
<dbReference type="InterPro" id="IPR029052">
    <property type="entry name" value="Metallo-depent_PP-like"/>
</dbReference>
<organism evidence="2 3">
    <name type="scientific">Ruminococcus intestinalis</name>
    <dbReference type="NCBI Taxonomy" id="2763066"/>
    <lineage>
        <taxon>Bacteria</taxon>
        <taxon>Bacillati</taxon>
        <taxon>Bacillota</taxon>
        <taxon>Clostridia</taxon>
        <taxon>Eubacteriales</taxon>
        <taxon>Oscillospiraceae</taxon>
        <taxon>Ruminococcus</taxon>
    </lineage>
</organism>
<dbReference type="PIRSF" id="PIRSF033094">
    <property type="entry name" value="Pesterase_CT488"/>
    <property type="match status" value="1"/>
</dbReference>
<sequence>MSLFAIADLHLSLGEDKPMDIFAGWDNYVERLTKNWNTLVTDDDTVMIAGDISWAMKLEQTYTDFKYIDDLPGKKIFLKGNHDYWWGTKSKIEKFLDNNKLNSINILFNNTYVCDNKAICGTRGWFLENESDADVKVLNREVGRLEMSISEAEKTGLEPVVFLHYPPVYCSTECSEIMNVLLKHNIKRCYYGHIHGKSNMRYAVEGDYKGINFKLISCDRLAFMPILVR</sequence>
<comment type="caution">
    <text evidence="2">The sequence shown here is derived from an EMBL/GenBank/DDBJ whole genome shotgun (WGS) entry which is preliminary data.</text>
</comment>
<evidence type="ECO:0000259" key="1">
    <source>
        <dbReference type="Pfam" id="PF00149"/>
    </source>
</evidence>
<dbReference type="Gene3D" id="3.60.21.10">
    <property type="match status" value="1"/>
</dbReference>
<name>A0ABR7HIX3_9FIRM</name>
<reference evidence="2 3" key="1">
    <citation type="submission" date="2020-08" db="EMBL/GenBank/DDBJ databases">
        <title>Genome public.</title>
        <authorList>
            <person name="Liu C."/>
            <person name="Sun Q."/>
        </authorList>
    </citation>
    <scope>NUCLEOTIDE SEQUENCE [LARGE SCALE GENOMIC DNA]</scope>
    <source>
        <strain evidence="2 3">NSJ-71</strain>
    </source>
</reference>
<dbReference type="EMBL" id="JACOPS010000001">
    <property type="protein sequence ID" value="MBC5727480.1"/>
    <property type="molecule type" value="Genomic_DNA"/>
</dbReference>
<dbReference type="PANTHER" id="PTHR31302:SF22">
    <property type="entry name" value="PHOSPHOESTERASE"/>
    <property type="match status" value="1"/>
</dbReference>
<dbReference type="InterPro" id="IPR004843">
    <property type="entry name" value="Calcineurin-like_PHP"/>
</dbReference>
<dbReference type="SUPFAM" id="SSF56300">
    <property type="entry name" value="Metallo-dependent phosphatases"/>
    <property type="match status" value="1"/>
</dbReference>